<feature type="domain" description="DUF2007" evidence="1">
    <location>
        <begin position="8"/>
        <end position="70"/>
    </location>
</feature>
<evidence type="ECO:0000313" key="3">
    <source>
        <dbReference type="Proteomes" id="UP001300692"/>
    </source>
</evidence>
<name>A0ABT3D0L8_9BACT</name>
<evidence type="ECO:0000259" key="1">
    <source>
        <dbReference type="Pfam" id="PF09413"/>
    </source>
</evidence>
<dbReference type="EMBL" id="JAOYOD010000001">
    <property type="protein sequence ID" value="MCV9389432.1"/>
    <property type="molecule type" value="Genomic_DNA"/>
</dbReference>
<dbReference type="SUPFAM" id="SSF54913">
    <property type="entry name" value="GlnB-like"/>
    <property type="match status" value="1"/>
</dbReference>
<protein>
    <submittedName>
        <fullName evidence="2">DUF2007 domain-containing protein</fullName>
    </submittedName>
</protein>
<dbReference type="Proteomes" id="UP001300692">
    <property type="component" value="Unassembled WGS sequence"/>
</dbReference>
<sequence length="125" mass="13895">MALSLLTTCEHNIDADLVRTKLESEGITCFLHNENVNNLLPHHNQFLGGGVRVMVMSEQLAQAQEIIGEFHSKTSCPSCGSINLRLIKQPFKSILNAIMIGLFLIPAGKQKMHWVCKDCGESFKD</sequence>
<organism evidence="2 3">
    <name type="scientific">Reichenbachiella ulvae</name>
    <dbReference type="NCBI Taxonomy" id="2980104"/>
    <lineage>
        <taxon>Bacteria</taxon>
        <taxon>Pseudomonadati</taxon>
        <taxon>Bacteroidota</taxon>
        <taxon>Cytophagia</taxon>
        <taxon>Cytophagales</taxon>
        <taxon>Reichenbachiellaceae</taxon>
        <taxon>Reichenbachiella</taxon>
    </lineage>
</organism>
<comment type="caution">
    <text evidence="2">The sequence shown here is derived from an EMBL/GenBank/DDBJ whole genome shotgun (WGS) entry which is preliminary data.</text>
</comment>
<dbReference type="InterPro" id="IPR011322">
    <property type="entry name" value="N-reg_PII-like_a/b"/>
</dbReference>
<dbReference type="Pfam" id="PF09413">
    <property type="entry name" value="DUF2007"/>
    <property type="match status" value="1"/>
</dbReference>
<accession>A0ABT3D0L8</accession>
<proteinExistence type="predicted"/>
<dbReference type="RefSeq" id="WP_264140350.1">
    <property type="nucleotide sequence ID" value="NZ_JAOYOD010000001.1"/>
</dbReference>
<evidence type="ECO:0000313" key="2">
    <source>
        <dbReference type="EMBL" id="MCV9389432.1"/>
    </source>
</evidence>
<gene>
    <name evidence="2" type="ORF">N7U62_22405</name>
</gene>
<dbReference type="Gene3D" id="3.30.70.790">
    <property type="entry name" value="UreE, C-terminal domain"/>
    <property type="match status" value="1"/>
</dbReference>
<reference evidence="2 3" key="1">
    <citation type="submission" date="2022-10" db="EMBL/GenBank/DDBJ databases">
        <title>Comparative genomics and taxonomic characterization of three novel marine species of genus Reichenbachiella exhibiting antioxidant and polysaccharide degradation activities.</title>
        <authorList>
            <person name="Muhammad N."/>
            <person name="Lee Y.-J."/>
            <person name="Ko J."/>
            <person name="Kim S.-G."/>
        </authorList>
    </citation>
    <scope>NUCLEOTIDE SEQUENCE [LARGE SCALE GENOMIC DNA]</scope>
    <source>
        <strain evidence="2 3">ABR2-5</strain>
    </source>
</reference>
<keyword evidence="3" id="KW-1185">Reference proteome</keyword>
<dbReference type="InterPro" id="IPR018551">
    <property type="entry name" value="DUF2007"/>
</dbReference>